<dbReference type="STRING" id="523846.Mfer_0028"/>
<reference evidence="1 2" key="1">
    <citation type="journal article" date="2010" name="Stand. Genomic Sci.">
        <title>Complete genome sequence of Methanothermus fervidus type strain (V24S).</title>
        <authorList>
            <person name="Anderson I."/>
            <person name="Djao O.D."/>
            <person name="Misra M."/>
            <person name="Chertkov O."/>
            <person name="Nolan M."/>
            <person name="Lucas S."/>
            <person name="Lapidus A."/>
            <person name="Del Rio T.G."/>
            <person name="Tice H."/>
            <person name="Cheng J.F."/>
            <person name="Tapia R."/>
            <person name="Han C."/>
            <person name="Goodwin L."/>
            <person name="Pitluck S."/>
            <person name="Liolios K."/>
            <person name="Ivanova N."/>
            <person name="Mavromatis K."/>
            <person name="Mikhailova N."/>
            <person name="Pati A."/>
            <person name="Brambilla E."/>
            <person name="Chen A."/>
            <person name="Palaniappan K."/>
            <person name="Land M."/>
            <person name="Hauser L."/>
            <person name="Chang Y.J."/>
            <person name="Jeffries C.D."/>
            <person name="Sikorski J."/>
            <person name="Spring S."/>
            <person name="Rohde M."/>
            <person name="Eichinger K."/>
            <person name="Huber H."/>
            <person name="Wirth R."/>
            <person name="Goker M."/>
            <person name="Detter J.C."/>
            <person name="Woyke T."/>
            <person name="Bristow J."/>
            <person name="Eisen J.A."/>
            <person name="Markowitz V."/>
            <person name="Hugenholtz P."/>
            <person name="Klenk H.P."/>
            <person name="Kyrpides N.C."/>
        </authorList>
    </citation>
    <scope>NUCLEOTIDE SEQUENCE [LARGE SCALE GENOMIC DNA]</scope>
    <source>
        <strain evidence="2">ATCC 43054 / DSM 2088 / JCM 10308 / V24 S</strain>
    </source>
</reference>
<dbReference type="SUPFAM" id="SSF50494">
    <property type="entry name" value="Trypsin-like serine proteases"/>
    <property type="match status" value="1"/>
</dbReference>
<dbReference type="EMBL" id="CP002278">
    <property type="protein sequence ID" value="ADP76832.1"/>
    <property type="molecule type" value="Genomic_DNA"/>
</dbReference>
<accession>E3GWL8</accession>
<dbReference type="AlphaFoldDB" id="E3GWL8"/>
<gene>
    <name evidence="1" type="ordered locus">Mfer_0028</name>
</gene>
<proteinExistence type="predicted"/>
<dbReference type="InterPro" id="IPR009003">
    <property type="entry name" value="Peptidase_S1_PA"/>
</dbReference>
<name>E3GWL8_METFV</name>
<sequence length="168" mass="18525">MIKLRKIKIGELVSCCKGIKAVIGAIIKNKNSFKIITSYHVLKICGCKEGSEVYINRFKGKVQKIFKNLDIALLSFNIPSDFVLTSEIGNPKLGSAYILRRGHKKPCKIIDIGKTFHKLSFPARKLPVPGDSGSPVIQDGKVVGILSSIYYTNATAIASSLEKFLERK</sequence>
<dbReference type="Proteomes" id="UP000002315">
    <property type="component" value="Chromosome"/>
</dbReference>
<evidence type="ECO:0000313" key="2">
    <source>
        <dbReference type="Proteomes" id="UP000002315"/>
    </source>
</evidence>
<dbReference type="KEGG" id="mfv:Mfer_0028"/>
<evidence type="ECO:0000313" key="1">
    <source>
        <dbReference type="EMBL" id="ADP76832.1"/>
    </source>
</evidence>
<organism evidence="1 2">
    <name type="scientific">Methanothermus fervidus (strain ATCC 43054 / DSM 2088 / JCM 10308 / V24 S)</name>
    <dbReference type="NCBI Taxonomy" id="523846"/>
    <lineage>
        <taxon>Archaea</taxon>
        <taxon>Methanobacteriati</taxon>
        <taxon>Methanobacteriota</taxon>
        <taxon>Methanomada group</taxon>
        <taxon>Methanobacteria</taxon>
        <taxon>Methanobacteriales</taxon>
        <taxon>Methanothermaceae</taxon>
        <taxon>Methanothermus</taxon>
    </lineage>
</organism>
<dbReference type="HOGENOM" id="CLU_139552_0_0_2"/>
<keyword evidence="2" id="KW-1185">Reference proteome</keyword>
<protein>
    <submittedName>
        <fullName evidence="1">Uncharacterized protein</fullName>
    </submittedName>
</protein>